<proteinExistence type="predicted"/>
<protein>
    <submittedName>
        <fullName evidence="2">Uncharacterized protein</fullName>
    </submittedName>
</protein>
<name>A0A645JFN5_9ZZZZ</name>
<sequence length="167" mass="19734">MELVKELPGDDNAKAETIENNLKHEIVKKMSGNPVYYNTMSEMLEDIIAHRKIEAMSYEEYLRQVVEMAQAILHPEDDSSYPNEIKDSAAKRAIYDYLERDLNLSLEIDHAIRISIRPQWHDHFQKQQAIRRSIYDKLITAKHVEPKVTQETEDLYEIARRQTEYDQ</sequence>
<evidence type="ECO:0000313" key="2">
    <source>
        <dbReference type="EMBL" id="MPN62286.1"/>
    </source>
</evidence>
<dbReference type="AlphaFoldDB" id="A0A645JFN5"/>
<accession>A0A645JFN5</accession>
<evidence type="ECO:0000256" key="1">
    <source>
        <dbReference type="ARBA" id="ARBA00022747"/>
    </source>
</evidence>
<dbReference type="PANTHER" id="PTHR30195">
    <property type="entry name" value="TYPE I SITE-SPECIFIC DEOXYRIBONUCLEASE PROTEIN SUBUNIT M AND R"/>
    <property type="match status" value="1"/>
</dbReference>
<keyword evidence="1" id="KW-0680">Restriction system</keyword>
<comment type="caution">
    <text evidence="2">The sequence shown here is derived from an EMBL/GenBank/DDBJ whole genome shotgun (WGS) entry which is preliminary data.</text>
</comment>
<dbReference type="PANTHER" id="PTHR30195:SF15">
    <property type="entry name" value="TYPE I RESTRICTION ENZYME HINDI ENDONUCLEASE SUBUNIT"/>
    <property type="match status" value="1"/>
</dbReference>
<organism evidence="2">
    <name type="scientific">bioreactor metagenome</name>
    <dbReference type="NCBI Taxonomy" id="1076179"/>
    <lineage>
        <taxon>unclassified sequences</taxon>
        <taxon>metagenomes</taxon>
        <taxon>ecological metagenomes</taxon>
    </lineage>
</organism>
<dbReference type="GO" id="GO:0009307">
    <property type="term" value="P:DNA restriction-modification system"/>
    <property type="evidence" value="ECO:0007669"/>
    <property type="project" value="UniProtKB-KW"/>
</dbReference>
<dbReference type="InterPro" id="IPR051268">
    <property type="entry name" value="Type-I_R_enzyme_R_subunit"/>
</dbReference>
<reference evidence="2" key="1">
    <citation type="submission" date="2019-08" db="EMBL/GenBank/DDBJ databases">
        <authorList>
            <person name="Kucharzyk K."/>
            <person name="Murdoch R.W."/>
            <person name="Higgins S."/>
            <person name="Loffler F."/>
        </authorList>
    </citation>
    <scope>NUCLEOTIDE SEQUENCE</scope>
</reference>
<dbReference type="EMBL" id="VSSQ01140088">
    <property type="protein sequence ID" value="MPN62286.1"/>
    <property type="molecule type" value="Genomic_DNA"/>
</dbReference>
<gene>
    <name evidence="2" type="ORF">SDC9_210033</name>
</gene>